<proteinExistence type="predicted"/>
<organism evidence="1 2">
    <name type="scientific">Shigella boydii serotype 4 (strain Sb227)</name>
    <dbReference type="NCBI Taxonomy" id="300268"/>
    <lineage>
        <taxon>Bacteria</taxon>
        <taxon>Pseudomonadati</taxon>
        <taxon>Pseudomonadota</taxon>
        <taxon>Gammaproteobacteria</taxon>
        <taxon>Enterobacterales</taxon>
        <taxon>Enterobacteriaceae</taxon>
        <taxon>Shigella</taxon>
    </lineage>
</organism>
<protein>
    <recommendedName>
        <fullName evidence="3">Transposase</fullName>
    </recommendedName>
</protein>
<evidence type="ECO:0008006" key="3">
    <source>
        <dbReference type="Google" id="ProtNLM"/>
    </source>
</evidence>
<dbReference type="HOGENOM" id="CLU_1383349_0_0_6"/>
<dbReference type="AlphaFoldDB" id="Q31T57"/>
<dbReference type="EMBL" id="CP000036">
    <property type="protein sequence ID" value="ABB68751.1"/>
    <property type="molecule type" value="Genomic_DNA"/>
</dbReference>
<dbReference type="SUPFAM" id="SSF53098">
    <property type="entry name" value="Ribonuclease H-like"/>
    <property type="match status" value="1"/>
</dbReference>
<dbReference type="Gene3D" id="3.90.350.10">
    <property type="entry name" value="Transposase Inhibitor Protein From Tn5, Chain A, domain 1"/>
    <property type="match status" value="1"/>
</dbReference>
<dbReference type="Proteomes" id="UP000007067">
    <property type="component" value="Chromosome"/>
</dbReference>
<dbReference type="InterPro" id="IPR012337">
    <property type="entry name" value="RNaseH-like_sf"/>
</dbReference>
<dbReference type="KEGG" id="sbo:SBO_4335"/>
<name>Q31T57_SHIBS</name>
<sequence length="197" mass="22587">MVRRLRFSGPKTSIICTPMTSLKTSIKTITYLSDTGCLEIQGASLLHKKHVSEKETWRWVEGYNKATELARQCPDTHVLSISDREGDFYDLFERAEQTPGIKADWLVRMKFNNRATLNINGKRDHRLLHERIMEITPQQLVEFTIPDGRGQQARTLPDMLSSDAGPLSYPLIYSSKVMIISLFDSTVMPDKYRHNGK</sequence>
<gene>
    <name evidence="1" type="ordered locus">SBO_4335</name>
</gene>
<evidence type="ECO:0000313" key="2">
    <source>
        <dbReference type="Proteomes" id="UP000007067"/>
    </source>
</evidence>
<accession>Q31T57</accession>
<evidence type="ECO:0000313" key="1">
    <source>
        <dbReference type="EMBL" id="ABB68751.1"/>
    </source>
</evidence>
<reference evidence="1 2" key="1">
    <citation type="journal article" date="2005" name="Nucleic Acids Res.">
        <title>Genome dynamics and diversity of Shigella species, the etiologic agents of bacillary dysentery.</title>
        <authorList>
            <person name="Yang F."/>
            <person name="Yang J."/>
            <person name="Zhang X."/>
            <person name="Chen L."/>
            <person name="Jiang Y."/>
            <person name="Yan Y."/>
            <person name="Tang X."/>
            <person name="Wang J."/>
            <person name="Xiong Z."/>
            <person name="Dong J."/>
            <person name="Xue Y."/>
            <person name="Zhu Y."/>
            <person name="Xu X."/>
            <person name="Sun L."/>
            <person name="Chen S."/>
            <person name="Nie H."/>
            <person name="Peng J."/>
            <person name="Xu J."/>
            <person name="Wang Y."/>
            <person name="Yuan Z."/>
            <person name="Wen Y."/>
            <person name="Yao Z."/>
            <person name="Shen Y."/>
            <person name="Qiang B."/>
            <person name="Hou Y."/>
            <person name="Yu J."/>
            <person name="Jin Q."/>
        </authorList>
    </citation>
    <scope>NUCLEOTIDE SEQUENCE [LARGE SCALE GENOMIC DNA]</scope>
    <source>
        <strain evidence="1 2">Sb227</strain>
    </source>
</reference>